<evidence type="ECO:0000313" key="1">
    <source>
        <dbReference type="EMBL" id="GBN34929.1"/>
    </source>
</evidence>
<protein>
    <submittedName>
        <fullName evidence="1">Uncharacterized protein</fullName>
    </submittedName>
</protein>
<proteinExistence type="predicted"/>
<gene>
    <name evidence="1" type="ORF">AVEN_210911_1</name>
</gene>
<reference evidence="1 2" key="1">
    <citation type="journal article" date="2019" name="Sci. Rep.">
        <title>Orb-weaving spider Araneus ventricosus genome elucidates the spidroin gene catalogue.</title>
        <authorList>
            <person name="Kono N."/>
            <person name="Nakamura H."/>
            <person name="Ohtoshi R."/>
            <person name="Moran D.A.P."/>
            <person name="Shinohara A."/>
            <person name="Yoshida Y."/>
            <person name="Fujiwara M."/>
            <person name="Mori M."/>
            <person name="Tomita M."/>
            <person name="Arakawa K."/>
        </authorList>
    </citation>
    <scope>NUCLEOTIDE SEQUENCE [LARGE SCALE GENOMIC DNA]</scope>
</reference>
<organism evidence="1 2">
    <name type="scientific">Araneus ventricosus</name>
    <name type="common">Orbweaver spider</name>
    <name type="synonym">Epeira ventricosa</name>
    <dbReference type="NCBI Taxonomy" id="182803"/>
    <lineage>
        <taxon>Eukaryota</taxon>
        <taxon>Metazoa</taxon>
        <taxon>Ecdysozoa</taxon>
        <taxon>Arthropoda</taxon>
        <taxon>Chelicerata</taxon>
        <taxon>Arachnida</taxon>
        <taxon>Araneae</taxon>
        <taxon>Araneomorphae</taxon>
        <taxon>Entelegynae</taxon>
        <taxon>Araneoidea</taxon>
        <taxon>Araneidae</taxon>
        <taxon>Araneus</taxon>
    </lineage>
</organism>
<dbReference type="PANTHER" id="PTHR22954">
    <property type="entry name" value="RETROVIRAL PROTEASE-RELATED"/>
    <property type="match status" value="1"/>
</dbReference>
<comment type="caution">
    <text evidence="1">The sequence shown here is derived from an EMBL/GenBank/DDBJ whole genome shotgun (WGS) entry which is preliminary data.</text>
</comment>
<accession>A0A4Y2N8C4</accession>
<dbReference type="EMBL" id="BGPR01008611">
    <property type="protein sequence ID" value="GBN34929.1"/>
    <property type="molecule type" value="Genomic_DNA"/>
</dbReference>
<dbReference type="PANTHER" id="PTHR22954:SF3">
    <property type="entry name" value="PROTEIN CBG08539"/>
    <property type="match status" value="1"/>
</dbReference>
<evidence type="ECO:0000313" key="2">
    <source>
        <dbReference type="Proteomes" id="UP000499080"/>
    </source>
</evidence>
<dbReference type="Pfam" id="PF03564">
    <property type="entry name" value="DUF1759"/>
    <property type="match status" value="1"/>
</dbReference>
<dbReference type="InterPro" id="IPR005312">
    <property type="entry name" value="DUF1759"/>
</dbReference>
<sequence>MENLKSKRKVLRTAVSKLFTRIENEIKITNVNKCSLEESLKLLTVKAEELSKLDLQIEELLDSDSFEAEFEASQDYAEKINVWQFRAERKLNKLACSSESLNDNKHVVRLPKLTIPKFNGDCLYWNSFWNSFRVAIHDNTSLSKVEKFNYLRSYLSAKASSAIEGFSISDENYDSVVEILKNRFGRRDIIIHAHMNKLLNLAPVHRSDDKIKLRHLYDTLEIQVRSLKSLDVKPEAYSPMLISVLLKILPPKITLEFNRGNSDYSTNYNIEKLLEFIRTELECRERNALFSISGSKSRFNLQQPLCIVIL</sequence>
<dbReference type="OrthoDB" id="6430657at2759"/>
<name>A0A4Y2N8C4_ARAVE</name>
<keyword evidence="2" id="KW-1185">Reference proteome</keyword>
<dbReference type="Proteomes" id="UP000499080">
    <property type="component" value="Unassembled WGS sequence"/>
</dbReference>
<dbReference type="AlphaFoldDB" id="A0A4Y2N8C4"/>